<dbReference type="AlphaFoldDB" id="A0A392SE72"/>
<feature type="non-terminal residue" evidence="1">
    <location>
        <position position="33"/>
    </location>
</feature>
<dbReference type="EMBL" id="LXQA010368479">
    <property type="protein sequence ID" value="MCI47178.1"/>
    <property type="molecule type" value="Genomic_DNA"/>
</dbReference>
<organism evidence="1 2">
    <name type="scientific">Trifolium medium</name>
    <dbReference type="NCBI Taxonomy" id="97028"/>
    <lineage>
        <taxon>Eukaryota</taxon>
        <taxon>Viridiplantae</taxon>
        <taxon>Streptophyta</taxon>
        <taxon>Embryophyta</taxon>
        <taxon>Tracheophyta</taxon>
        <taxon>Spermatophyta</taxon>
        <taxon>Magnoliopsida</taxon>
        <taxon>eudicotyledons</taxon>
        <taxon>Gunneridae</taxon>
        <taxon>Pentapetalae</taxon>
        <taxon>rosids</taxon>
        <taxon>fabids</taxon>
        <taxon>Fabales</taxon>
        <taxon>Fabaceae</taxon>
        <taxon>Papilionoideae</taxon>
        <taxon>50 kb inversion clade</taxon>
        <taxon>NPAAA clade</taxon>
        <taxon>Hologalegina</taxon>
        <taxon>IRL clade</taxon>
        <taxon>Trifolieae</taxon>
        <taxon>Trifolium</taxon>
    </lineage>
</organism>
<proteinExistence type="predicted"/>
<evidence type="ECO:0000313" key="1">
    <source>
        <dbReference type="EMBL" id="MCI47178.1"/>
    </source>
</evidence>
<sequence length="33" mass="3639">MTHRDGYGTRRAVEVISEKKCEVCGVSCGLLLK</sequence>
<name>A0A392SE72_9FABA</name>
<dbReference type="Proteomes" id="UP000265520">
    <property type="component" value="Unassembled WGS sequence"/>
</dbReference>
<reference evidence="1 2" key="1">
    <citation type="journal article" date="2018" name="Front. Plant Sci.">
        <title>Red Clover (Trifolium pratense) and Zigzag Clover (T. medium) - A Picture of Genomic Similarities and Differences.</title>
        <authorList>
            <person name="Dluhosova J."/>
            <person name="Istvanek J."/>
            <person name="Nedelnik J."/>
            <person name="Repkova J."/>
        </authorList>
    </citation>
    <scope>NUCLEOTIDE SEQUENCE [LARGE SCALE GENOMIC DNA]</scope>
    <source>
        <strain evidence="2">cv. 10/8</strain>
        <tissue evidence="1">Leaf</tissue>
    </source>
</reference>
<evidence type="ECO:0000313" key="2">
    <source>
        <dbReference type="Proteomes" id="UP000265520"/>
    </source>
</evidence>
<comment type="caution">
    <text evidence="1">The sequence shown here is derived from an EMBL/GenBank/DDBJ whole genome shotgun (WGS) entry which is preliminary data.</text>
</comment>
<accession>A0A392SE72</accession>
<keyword evidence="2" id="KW-1185">Reference proteome</keyword>
<protein>
    <submittedName>
        <fullName evidence="1">Uncharacterized protein</fullName>
    </submittedName>
</protein>